<organism evidence="1 2">
    <name type="scientific">Pseudoalteromonas rhizosphaerae</name>
    <dbReference type="NCBI Taxonomy" id="2518973"/>
    <lineage>
        <taxon>Bacteria</taxon>
        <taxon>Pseudomonadati</taxon>
        <taxon>Pseudomonadota</taxon>
        <taxon>Gammaproteobacteria</taxon>
        <taxon>Alteromonadales</taxon>
        <taxon>Pseudoalteromonadaceae</taxon>
        <taxon>Pseudoalteromonas</taxon>
    </lineage>
</organism>
<comment type="caution">
    <text evidence="1">The sequence shown here is derived from an EMBL/GenBank/DDBJ whole genome shotgun (WGS) entry which is preliminary data.</text>
</comment>
<sequence>MLSEIALKLIQGEFICQYTNANLFNELNKEDEVIKQEVERFLSVIGRTLQTNTRGTTFFAAHLPDSPGAKEEARKAFEKLRERIRPTLSFLQLMAEINAHEGESSVFIQGGEILSVPEVIAGIEHNQAHLNSLDRLIWVRKKDDPLSVKVRQLFKELEKEGLLAIKNPKTERYVVTGKTDVIQDALSFIVDIESISAPQASDSNQGQGELKL</sequence>
<dbReference type="InterPro" id="IPR053841">
    <property type="entry name" value="MksE"/>
</dbReference>
<dbReference type="Proteomes" id="UP001620262">
    <property type="component" value="Unassembled WGS sequence"/>
</dbReference>
<keyword evidence="2" id="KW-1185">Reference proteome</keyword>
<evidence type="ECO:0000313" key="2">
    <source>
        <dbReference type="Proteomes" id="UP001620262"/>
    </source>
</evidence>
<dbReference type="Pfam" id="PF21980">
    <property type="entry name" value="MksE"/>
    <property type="match status" value="1"/>
</dbReference>
<reference evidence="1 2" key="1">
    <citation type="submission" date="2024-11" db="EMBL/GenBank/DDBJ databases">
        <title>The Natural Products Discovery Center: Release of the First 8490 Sequenced Strains for Exploring Actinobacteria Biosynthetic Diversity.</title>
        <authorList>
            <person name="Kalkreuter E."/>
            <person name="Kautsar S.A."/>
            <person name="Yang D."/>
            <person name="Bader C.D."/>
            <person name="Teijaro C.N."/>
            <person name="Fluegel L."/>
            <person name="Davis C.M."/>
            <person name="Simpson J.R."/>
            <person name="Lauterbach L."/>
            <person name="Steele A.D."/>
            <person name="Gui C."/>
            <person name="Meng S."/>
            <person name="Li G."/>
            <person name="Viehrig K."/>
            <person name="Ye F."/>
            <person name="Su P."/>
            <person name="Kiefer A.F."/>
            <person name="Nichols A."/>
            <person name="Cepeda A.J."/>
            <person name="Yan W."/>
            <person name="Fan B."/>
            <person name="Jiang Y."/>
            <person name="Adhikari A."/>
            <person name="Zheng C.-J."/>
            <person name="Schuster L."/>
            <person name="Cowan T.M."/>
            <person name="Smanski M.J."/>
            <person name="Chevrette M.G."/>
            <person name="De Carvalho L.P.S."/>
            <person name="Shen B."/>
        </authorList>
    </citation>
    <scope>NUCLEOTIDE SEQUENCE [LARGE SCALE GENOMIC DNA]</scope>
    <source>
        <strain evidence="1 2">NPDC078403</strain>
    </source>
</reference>
<gene>
    <name evidence="1" type="ORF">ACI2JU_02845</name>
</gene>
<protein>
    <submittedName>
        <fullName evidence="1">Condensin complex protein MksE</fullName>
    </submittedName>
</protein>
<proteinExistence type="predicted"/>
<evidence type="ECO:0000313" key="1">
    <source>
        <dbReference type="EMBL" id="MFK3862808.1"/>
    </source>
</evidence>
<accession>A0ABW8KU92</accession>
<dbReference type="RefSeq" id="WP_273001769.1">
    <property type="nucleotide sequence ID" value="NZ_JBJDOT010000003.1"/>
</dbReference>
<dbReference type="EMBL" id="JBJDOT010000003">
    <property type="protein sequence ID" value="MFK3862808.1"/>
    <property type="molecule type" value="Genomic_DNA"/>
</dbReference>
<name>A0ABW8KU92_9GAMM</name>